<gene>
    <name evidence="2" type="ORF">GCM10007390_51630</name>
</gene>
<protein>
    <submittedName>
        <fullName evidence="2">Uncharacterized protein</fullName>
    </submittedName>
</protein>
<evidence type="ECO:0000313" key="3">
    <source>
        <dbReference type="Proteomes" id="UP000598271"/>
    </source>
</evidence>
<dbReference type="AlphaFoldDB" id="A0A8J3GCH5"/>
<keyword evidence="3" id="KW-1185">Reference proteome</keyword>
<proteinExistence type="predicted"/>
<dbReference type="Proteomes" id="UP000598271">
    <property type="component" value="Unassembled WGS sequence"/>
</dbReference>
<evidence type="ECO:0000256" key="1">
    <source>
        <dbReference type="SAM" id="MobiDB-lite"/>
    </source>
</evidence>
<feature type="compositionally biased region" description="Low complexity" evidence="1">
    <location>
        <begin position="41"/>
        <end position="51"/>
    </location>
</feature>
<name>A0A8J3GCH5_9BACT</name>
<feature type="region of interest" description="Disordered" evidence="1">
    <location>
        <begin position="31"/>
        <end position="51"/>
    </location>
</feature>
<organism evidence="2 3">
    <name type="scientific">Persicitalea jodogahamensis</name>
    <dbReference type="NCBI Taxonomy" id="402147"/>
    <lineage>
        <taxon>Bacteria</taxon>
        <taxon>Pseudomonadati</taxon>
        <taxon>Bacteroidota</taxon>
        <taxon>Cytophagia</taxon>
        <taxon>Cytophagales</taxon>
        <taxon>Spirosomataceae</taxon>
        <taxon>Persicitalea</taxon>
    </lineage>
</organism>
<comment type="caution">
    <text evidence="2">The sequence shown here is derived from an EMBL/GenBank/DDBJ whole genome shotgun (WGS) entry which is preliminary data.</text>
</comment>
<sequence length="51" mass="5430">MLRVVPLSDADLGTRALTATQLPAHSEFVRGWQDVTPPSPTGSSTWPPDVA</sequence>
<evidence type="ECO:0000313" key="2">
    <source>
        <dbReference type="EMBL" id="GHB89219.1"/>
    </source>
</evidence>
<dbReference type="EMBL" id="BMXF01000012">
    <property type="protein sequence ID" value="GHB89219.1"/>
    <property type="molecule type" value="Genomic_DNA"/>
</dbReference>
<accession>A0A8J3GCH5</accession>
<reference evidence="2 3" key="1">
    <citation type="journal article" date="2014" name="Int. J. Syst. Evol. Microbiol.">
        <title>Complete genome sequence of Corynebacterium casei LMG S-19264T (=DSM 44701T), isolated from a smear-ripened cheese.</title>
        <authorList>
            <consortium name="US DOE Joint Genome Institute (JGI-PGF)"/>
            <person name="Walter F."/>
            <person name="Albersmeier A."/>
            <person name="Kalinowski J."/>
            <person name="Ruckert C."/>
        </authorList>
    </citation>
    <scope>NUCLEOTIDE SEQUENCE [LARGE SCALE GENOMIC DNA]</scope>
    <source>
        <strain evidence="2 3">KCTC 12866</strain>
    </source>
</reference>